<gene>
    <name evidence="4" type="ORF">SAMN05660477_01225</name>
</gene>
<feature type="domain" description="Secretion system C-terminal sorting" evidence="3">
    <location>
        <begin position="360"/>
        <end position="427"/>
    </location>
</feature>
<evidence type="ECO:0000256" key="1">
    <source>
        <dbReference type="ARBA" id="ARBA00022729"/>
    </source>
</evidence>
<organism evidence="4 5">
    <name type="scientific">Soonwooa buanensis</name>
    <dbReference type="NCBI Taxonomy" id="619805"/>
    <lineage>
        <taxon>Bacteria</taxon>
        <taxon>Pseudomonadati</taxon>
        <taxon>Bacteroidota</taxon>
        <taxon>Flavobacteriia</taxon>
        <taxon>Flavobacteriales</taxon>
        <taxon>Weeksellaceae</taxon>
        <taxon>Chryseobacterium group</taxon>
        <taxon>Soonwooa</taxon>
    </lineage>
</organism>
<dbReference type="Pfam" id="PF18962">
    <property type="entry name" value="Por_Secre_tail"/>
    <property type="match status" value="1"/>
</dbReference>
<evidence type="ECO:0000313" key="4">
    <source>
        <dbReference type="EMBL" id="SKB80747.1"/>
    </source>
</evidence>
<accession>A0A1T5E9Q1</accession>
<keyword evidence="1 2" id="KW-0732">Signal</keyword>
<dbReference type="NCBIfam" id="TIGR04183">
    <property type="entry name" value="Por_Secre_tail"/>
    <property type="match status" value="1"/>
</dbReference>
<reference evidence="4 5" key="1">
    <citation type="submission" date="2017-02" db="EMBL/GenBank/DDBJ databases">
        <authorList>
            <person name="Peterson S.W."/>
        </authorList>
    </citation>
    <scope>NUCLEOTIDE SEQUENCE [LARGE SCALE GENOMIC DNA]</scope>
    <source>
        <strain evidence="4 5">DSM 22323</strain>
    </source>
</reference>
<evidence type="ECO:0000259" key="3">
    <source>
        <dbReference type="Pfam" id="PF18962"/>
    </source>
</evidence>
<dbReference type="STRING" id="619805.SAMN05660477_01225"/>
<dbReference type="InterPro" id="IPR026444">
    <property type="entry name" value="Secre_tail"/>
</dbReference>
<feature type="signal peptide" evidence="2">
    <location>
        <begin position="1"/>
        <end position="22"/>
    </location>
</feature>
<dbReference type="Proteomes" id="UP000191112">
    <property type="component" value="Unassembled WGS sequence"/>
</dbReference>
<sequence length="429" mass="47280">MKKIYKLSLALATLTITNLSFAQTEFRTFSQLASGIVSINNNGNAVTNTRTYNYANNSFTPKETTTVNYNSINNKGDIAGAIYMENSTTLKQPGVKLASTNRWDRIPWFSTSNPANSTFETYKISPSGQYVVGNMSEASTIFGAFLYDTTTQEFTPIILDANSPYRYIRIMGVNDNGIMSGWVDYKENNSTGVRTPIYMDKADMVIHEISINGSQNINNIAYAINNNNIIAGYKEGFAFTYNINTKEEVMTALPDGLIMSFFLGVAENGTAVGYGVVSPGTYDAIIYRPGWEKPKRIKDVLAAHNIQVTESLMGTASSISDDGKYIGGFYNGGATAKGWTVQLDENTLPTNDIKTTELQLFPNPTSEFFSIKGLKSKIDAVEIYSIDGRLVQNFNTSLEKYDISNLPAGAYLIKISSNHKTTVNQLIKK</sequence>
<keyword evidence="5" id="KW-1185">Reference proteome</keyword>
<evidence type="ECO:0000313" key="5">
    <source>
        <dbReference type="Proteomes" id="UP000191112"/>
    </source>
</evidence>
<proteinExistence type="predicted"/>
<dbReference type="RefSeq" id="WP_079666490.1">
    <property type="nucleotide sequence ID" value="NZ_FUYZ01000003.1"/>
</dbReference>
<feature type="chain" id="PRO_5012956352" evidence="2">
    <location>
        <begin position="23"/>
        <end position="429"/>
    </location>
</feature>
<dbReference type="EMBL" id="FUYZ01000003">
    <property type="protein sequence ID" value="SKB80747.1"/>
    <property type="molecule type" value="Genomic_DNA"/>
</dbReference>
<protein>
    <submittedName>
        <fullName evidence="4">Por secretion system C-terminal sorting domain-containing protein</fullName>
    </submittedName>
</protein>
<dbReference type="OrthoDB" id="1210035at2"/>
<dbReference type="AlphaFoldDB" id="A0A1T5E9Q1"/>
<evidence type="ECO:0000256" key="2">
    <source>
        <dbReference type="SAM" id="SignalP"/>
    </source>
</evidence>
<name>A0A1T5E9Q1_9FLAO</name>